<dbReference type="EMBL" id="QMEB01000322">
    <property type="protein sequence ID" value="NMG22819.1"/>
    <property type="molecule type" value="Genomic_DNA"/>
</dbReference>
<accession>A0ABX1PEU3</accession>
<gene>
    <name evidence="2" type="ORF">DP116_26640</name>
</gene>
<organism evidence="2 3">
    <name type="scientific">Brasilonema bromeliae SPC951</name>
    <dbReference type="NCBI Taxonomy" id="385972"/>
    <lineage>
        <taxon>Bacteria</taxon>
        <taxon>Bacillati</taxon>
        <taxon>Cyanobacteriota</taxon>
        <taxon>Cyanophyceae</taxon>
        <taxon>Nostocales</taxon>
        <taxon>Scytonemataceae</taxon>
        <taxon>Brasilonema</taxon>
        <taxon>Bromeliae group (in: Brasilonema)</taxon>
    </lineage>
</organism>
<dbReference type="Proteomes" id="UP000718564">
    <property type="component" value="Unassembled WGS sequence"/>
</dbReference>
<evidence type="ECO:0000313" key="2">
    <source>
        <dbReference type="EMBL" id="NMG22819.1"/>
    </source>
</evidence>
<reference evidence="2 3" key="1">
    <citation type="submission" date="2018-06" db="EMBL/GenBank/DDBJ databases">
        <title>Comparative genomics of Brasilonema spp. strains.</title>
        <authorList>
            <person name="Alvarenga D.O."/>
            <person name="Fiore M.F."/>
            <person name="Varani A.M."/>
        </authorList>
    </citation>
    <scope>NUCLEOTIDE SEQUENCE [LARGE SCALE GENOMIC DNA]</scope>
    <source>
        <strain evidence="2 3">SPC951</strain>
    </source>
</reference>
<evidence type="ECO:0000313" key="3">
    <source>
        <dbReference type="Proteomes" id="UP000718564"/>
    </source>
</evidence>
<feature type="domain" description="DUF5615" evidence="1">
    <location>
        <begin position="2"/>
        <end position="109"/>
    </location>
</feature>
<comment type="caution">
    <text evidence="2">The sequence shown here is derived from an EMBL/GenBank/DDBJ whole genome shotgun (WGS) entry which is preliminary data.</text>
</comment>
<dbReference type="Pfam" id="PF18480">
    <property type="entry name" value="DUF5615"/>
    <property type="match status" value="1"/>
</dbReference>
<sequence>MLLDEDSQAKYLLNLLRTAGHDVITVNEAGLGSCPDSTVFNYARQQGLVVLTRNCDDFEQLHQAEPVHPGILAVYQNSDSSKNMSYQSIVAAISNLEAMSYVLKNQFVILNQWNY</sequence>
<name>A0ABX1PEU3_9CYAN</name>
<proteinExistence type="predicted"/>
<protein>
    <recommendedName>
        <fullName evidence="1">DUF5615 domain-containing protein</fullName>
    </recommendedName>
</protein>
<dbReference type="InterPro" id="IPR041049">
    <property type="entry name" value="DUF5615"/>
</dbReference>
<evidence type="ECO:0000259" key="1">
    <source>
        <dbReference type="Pfam" id="PF18480"/>
    </source>
</evidence>
<keyword evidence="3" id="KW-1185">Reference proteome</keyword>